<protein>
    <submittedName>
        <fullName evidence="1">Uncharacterized protein</fullName>
    </submittedName>
</protein>
<sequence length="63" mass="7609">MVWQFKVNGEDHDHLVQRIVQACPWDTCPIFRRTEWNRKCQILVFERSVRKRQICQVPLGPLC</sequence>
<evidence type="ECO:0000313" key="1">
    <source>
        <dbReference type="EMBL" id="KAG8456384.1"/>
    </source>
</evidence>
<dbReference type="EMBL" id="JAACNH010000001">
    <property type="protein sequence ID" value="KAG8456384.1"/>
    <property type="molecule type" value="Genomic_DNA"/>
</dbReference>
<name>A0A8T2KK58_9PIPI</name>
<dbReference type="Proteomes" id="UP000812440">
    <property type="component" value="Chromosome 1"/>
</dbReference>
<comment type="caution">
    <text evidence="1">The sequence shown here is derived from an EMBL/GenBank/DDBJ whole genome shotgun (WGS) entry which is preliminary data.</text>
</comment>
<dbReference type="AlphaFoldDB" id="A0A8T2KK58"/>
<proteinExistence type="predicted"/>
<keyword evidence="2" id="KW-1185">Reference proteome</keyword>
<organism evidence="1 2">
    <name type="scientific">Hymenochirus boettgeri</name>
    <name type="common">Congo dwarf clawed frog</name>
    <dbReference type="NCBI Taxonomy" id="247094"/>
    <lineage>
        <taxon>Eukaryota</taxon>
        <taxon>Metazoa</taxon>
        <taxon>Chordata</taxon>
        <taxon>Craniata</taxon>
        <taxon>Vertebrata</taxon>
        <taxon>Euteleostomi</taxon>
        <taxon>Amphibia</taxon>
        <taxon>Batrachia</taxon>
        <taxon>Anura</taxon>
        <taxon>Pipoidea</taxon>
        <taxon>Pipidae</taxon>
        <taxon>Pipinae</taxon>
        <taxon>Hymenochirus</taxon>
    </lineage>
</organism>
<reference evidence="1" key="1">
    <citation type="thesis" date="2020" institute="ProQuest LLC" country="789 East Eisenhower Parkway, Ann Arbor, MI, USA">
        <title>Comparative Genomics and Chromosome Evolution.</title>
        <authorList>
            <person name="Mudd A.B."/>
        </authorList>
    </citation>
    <scope>NUCLEOTIDE SEQUENCE</scope>
    <source>
        <strain evidence="1">Female2</strain>
        <tissue evidence="1">Blood</tissue>
    </source>
</reference>
<evidence type="ECO:0000313" key="2">
    <source>
        <dbReference type="Proteomes" id="UP000812440"/>
    </source>
</evidence>
<accession>A0A8T2KK58</accession>
<gene>
    <name evidence="1" type="ORF">GDO86_002242</name>
</gene>